<dbReference type="KEGG" id="dcm:NIES806_14950"/>
<dbReference type="Gene3D" id="3.40.50.300">
    <property type="entry name" value="P-loop containing nucleotide triphosphate hydrolases"/>
    <property type="match status" value="1"/>
</dbReference>
<keyword evidence="2" id="KW-0677">Repeat</keyword>
<feature type="repeat" description="WD" evidence="3">
    <location>
        <begin position="1135"/>
        <end position="1169"/>
    </location>
</feature>
<dbReference type="SUPFAM" id="SSF50978">
    <property type="entry name" value="WD40 repeat-like"/>
    <property type="match status" value="1"/>
</dbReference>
<evidence type="ECO:0000256" key="3">
    <source>
        <dbReference type="PROSITE-ProRule" id="PRU00221"/>
    </source>
</evidence>
<evidence type="ECO:0000256" key="4">
    <source>
        <dbReference type="SAM" id="Coils"/>
    </source>
</evidence>
<dbReference type="Pfam" id="PF00400">
    <property type="entry name" value="WD40"/>
    <property type="match status" value="3"/>
</dbReference>
<evidence type="ECO:0000313" key="7">
    <source>
        <dbReference type="Proteomes" id="UP000218702"/>
    </source>
</evidence>
<dbReference type="PROSITE" id="PS50082">
    <property type="entry name" value="WD_REPEATS_2"/>
    <property type="match status" value="3"/>
</dbReference>
<dbReference type="InterPro" id="IPR001680">
    <property type="entry name" value="WD40_rpt"/>
</dbReference>
<name>A0A1Z4V1I0_9CYAN</name>
<sequence length="1286" mass="146712">MNNSESPPENNNQSLRTILRAINFSQGQLSLIFLRCNYAKLRQEISAQLHQVSSIPIREITLTESVKSLYNQISQELGNEQPQALMISGLDCVKNINAVLSLSNQSREEFRKNCPFPILIWIDDQILRKIIRVAPDLENWGSILDFENDTDDLVNLLQETTQEIFTNDVIPSPQVYQEIESARQDLQNRGEDINPEIQAGLNLAFGLREYQQDHLDDALIYYQRSLQFWQSHHNLESHGITLVKISLAYTRKAEISNTEDQEDWQNARDNLQQALDIFEQAVRLDLIVEYINCLGEILRQQKAWNDLEKLAQKSLKLYENLSPCRREALIPPFLVGKGVRGLGKNYGFLAEVALENKEWLKANQNAEKALEILSNLPHVPSHERSLYRLFMALSHIGLGEIYIAIEILEFTKNESLPQYDPKLYIDILKKLSSLYFQEKEYLKSFNLKQEQLQTEQQYGFRAFVGASYLNPQRKVINSANAEIDNIGTIAPEISASGREQDVKRLRERIAGTQDKLTVIHGQSGVGKSSILQGGLIPALQQEPIGERDALPILLRVYTNWVEILGESLKSNVQTLSKLNVETRIPTHRTSLHSTVTIIQQLRKNADRNLLTVLIFDQFEEFFFVNNDQKQRKPFYDFLRVCLDIPFVKIVLSLREDYLHYLLELDRLCDLTVTNNNILDKNIRYYLGNFSPTDTKTVIKTLTEKTRFYLQIALIDELVKDLAGDIGEIRPIELQIVGTQLQTEKITTLKQYQDFGKKEKLVEKFLEDVIKDCGAENEQVARLVLYLLTDENFTRPLRTRAELVTQLREASENLDLVLNIFVASGLVLLLPESPADRYQLVHDYLVEFIRQQQGNELLAKLAKAEAELELSKQNELLAAEKLKQEQEARQLVEDAKIEADKKIQEGEKRLKLSSGLAVGLVIVAGMASVYGMNQLRETNVAKEKQTELQAQTQKLASQTQYLKLQSQQAEKNKQKAENKFKLAAQNTKKAQENLLAAKTKLDEVNKQAETLKQKNIEAESKIQTANDNIKAAETKSQQAKIQQQQAENKAQQAQKTFIQADAAKKEALLVTKLEQGGVNVLRQFQLEELPSLVSAVQNGKTLKTLVKNKTLDQYPTISPIYALNNILDNIKERIQFKGHQDWVRSVSFSPDGKTIATASNDNTARLWNLQGQLLQEFKGHQDWVRSVSFSPDGKTIATASNDNTARLWNLQGQLLQEFKGHQDWVRSVSFSPDGKTIATASDDKTARLWPVRDLDRVIKDGCDWLKDYLHNPQINLSDKDRRLCDGV</sequence>
<dbReference type="InterPro" id="IPR020472">
    <property type="entry name" value="WD40_PAC1"/>
</dbReference>
<feature type="coiled-coil region" evidence="4">
    <location>
        <begin position="853"/>
        <end position="904"/>
    </location>
</feature>
<reference evidence="6 7" key="1">
    <citation type="submission" date="2017-06" db="EMBL/GenBank/DDBJ databases">
        <title>Genome sequencing of cyanobaciteial culture collection at National Institute for Environmental Studies (NIES).</title>
        <authorList>
            <person name="Hirose Y."/>
            <person name="Shimura Y."/>
            <person name="Fujisawa T."/>
            <person name="Nakamura Y."/>
            <person name="Kawachi M."/>
        </authorList>
    </citation>
    <scope>NUCLEOTIDE SEQUENCE [LARGE SCALE GENOMIC DNA]</scope>
    <source>
        <strain evidence="6 7">NIES-806</strain>
    </source>
</reference>
<dbReference type="InterPro" id="IPR027417">
    <property type="entry name" value="P-loop_NTPase"/>
</dbReference>
<dbReference type="SUPFAM" id="SSF48452">
    <property type="entry name" value="TPR-like"/>
    <property type="match status" value="2"/>
</dbReference>
<dbReference type="SUPFAM" id="SSF52540">
    <property type="entry name" value="P-loop containing nucleoside triphosphate hydrolases"/>
    <property type="match status" value="1"/>
</dbReference>
<dbReference type="PROSITE" id="PS00678">
    <property type="entry name" value="WD_REPEATS_1"/>
    <property type="match status" value="2"/>
</dbReference>
<keyword evidence="4" id="KW-0175">Coiled coil</keyword>
<dbReference type="InterPro" id="IPR019775">
    <property type="entry name" value="WD40_repeat_CS"/>
</dbReference>
<evidence type="ECO:0000259" key="5">
    <source>
        <dbReference type="Pfam" id="PF20703"/>
    </source>
</evidence>
<dbReference type="Pfam" id="PF20703">
    <property type="entry name" value="nSTAND1"/>
    <property type="match status" value="1"/>
</dbReference>
<dbReference type="SMART" id="SM00320">
    <property type="entry name" value="WD40"/>
    <property type="match status" value="3"/>
</dbReference>
<feature type="repeat" description="WD" evidence="3">
    <location>
        <begin position="1176"/>
        <end position="1210"/>
    </location>
</feature>
<evidence type="ECO:0000256" key="2">
    <source>
        <dbReference type="ARBA" id="ARBA00022737"/>
    </source>
</evidence>
<dbReference type="OrthoDB" id="433942at2"/>
<dbReference type="PANTHER" id="PTHR19879:SF9">
    <property type="entry name" value="TRANSCRIPTION INITIATION FACTOR TFIID SUBUNIT 5"/>
    <property type="match status" value="1"/>
</dbReference>
<dbReference type="EMBL" id="AP018316">
    <property type="protein sequence ID" value="BAZ85294.1"/>
    <property type="molecule type" value="Genomic_DNA"/>
</dbReference>
<feature type="coiled-coil region" evidence="4">
    <location>
        <begin position="349"/>
        <end position="376"/>
    </location>
</feature>
<dbReference type="CDD" id="cd00200">
    <property type="entry name" value="WD40"/>
    <property type="match status" value="1"/>
</dbReference>
<dbReference type="InterPro" id="IPR011990">
    <property type="entry name" value="TPR-like_helical_dom_sf"/>
</dbReference>
<dbReference type="Gene3D" id="1.25.40.10">
    <property type="entry name" value="Tetratricopeptide repeat domain"/>
    <property type="match status" value="1"/>
</dbReference>
<evidence type="ECO:0000313" key="6">
    <source>
        <dbReference type="EMBL" id="BAZ85294.1"/>
    </source>
</evidence>
<feature type="domain" description="Novel STAND NTPase 1" evidence="5">
    <location>
        <begin position="497"/>
        <end position="846"/>
    </location>
</feature>
<dbReference type="Gene3D" id="2.130.10.10">
    <property type="entry name" value="YVTN repeat-like/Quinoprotein amine dehydrogenase"/>
    <property type="match status" value="1"/>
</dbReference>
<dbReference type="InterPro" id="IPR015943">
    <property type="entry name" value="WD40/YVTN_repeat-like_dom_sf"/>
</dbReference>
<organism evidence="6 7">
    <name type="scientific">Dolichospermum compactum NIES-806</name>
    <dbReference type="NCBI Taxonomy" id="1973481"/>
    <lineage>
        <taxon>Bacteria</taxon>
        <taxon>Bacillati</taxon>
        <taxon>Cyanobacteriota</taxon>
        <taxon>Cyanophyceae</taxon>
        <taxon>Nostocales</taxon>
        <taxon>Aphanizomenonaceae</taxon>
        <taxon>Dolichospermum</taxon>
        <taxon>Dolichospermum compactum</taxon>
    </lineage>
</organism>
<dbReference type="Proteomes" id="UP000218702">
    <property type="component" value="Chromosome"/>
</dbReference>
<proteinExistence type="predicted"/>
<dbReference type="InterPro" id="IPR049052">
    <property type="entry name" value="nSTAND1"/>
</dbReference>
<dbReference type="InterPro" id="IPR036322">
    <property type="entry name" value="WD40_repeat_dom_sf"/>
</dbReference>
<dbReference type="PROSITE" id="PS50294">
    <property type="entry name" value="WD_REPEATS_REGION"/>
    <property type="match status" value="3"/>
</dbReference>
<feature type="coiled-coil region" evidence="4">
    <location>
        <begin position="958"/>
        <end position="1060"/>
    </location>
</feature>
<dbReference type="PRINTS" id="PR00320">
    <property type="entry name" value="GPROTEINBRPT"/>
</dbReference>
<keyword evidence="7" id="KW-1185">Reference proteome</keyword>
<dbReference type="PANTHER" id="PTHR19879">
    <property type="entry name" value="TRANSCRIPTION INITIATION FACTOR TFIID"/>
    <property type="match status" value="1"/>
</dbReference>
<feature type="repeat" description="WD" evidence="3">
    <location>
        <begin position="1217"/>
        <end position="1258"/>
    </location>
</feature>
<evidence type="ECO:0000256" key="1">
    <source>
        <dbReference type="ARBA" id="ARBA00022574"/>
    </source>
</evidence>
<protein>
    <submittedName>
        <fullName evidence="6">WD-40 repeat protein</fullName>
    </submittedName>
</protein>
<dbReference type="RefSeq" id="WP_096665794.1">
    <property type="nucleotide sequence ID" value="NZ_AP018316.1"/>
</dbReference>
<gene>
    <name evidence="6" type="ORF">NIES806_14950</name>
</gene>
<accession>A0A1Z4V1I0</accession>
<keyword evidence="1 3" id="KW-0853">WD repeat</keyword>